<evidence type="ECO:0000313" key="1">
    <source>
        <dbReference type="EMBL" id="GGS03418.1"/>
    </source>
</evidence>
<evidence type="ECO:0000313" key="2">
    <source>
        <dbReference type="Proteomes" id="UP000644548"/>
    </source>
</evidence>
<name>A0ABQ2S6V2_9DEIO</name>
<dbReference type="InterPro" id="IPR032787">
    <property type="entry name" value="Prok-E2_D"/>
</dbReference>
<reference evidence="2" key="1">
    <citation type="journal article" date="2019" name="Int. J. Syst. Evol. Microbiol.">
        <title>The Global Catalogue of Microorganisms (GCM) 10K type strain sequencing project: providing services to taxonomists for standard genome sequencing and annotation.</title>
        <authorList>
            <consortium name="The Broad Institute Genomics Platform"/>
            <consortium name="The Broad Institute Genome Sequencing Center for Infectious Disease"/>
            <person name="Wu L."/>
            <person name="Ma J."/>
        </authorList>
    </citation>
    <scope>NUCLEOTIDE SEQUENCE [LARGE SCALE GENOMIC DNA]</scope>
    <source>
        <strain evidence="2">JCM 31405</strain>
    </source>
</reference>
<organism evidence="1 2">
    <name type="scientific">Deinococcus sedimenti</name>
    <dbReference type="NCBI Taxonomy" id="1867090"/>
    <lineage>
        <taxon>Bacteria</taxon>
        <taxon>Thermotogati</taxon>
        <taxon>Deinococcota</taxon>
        <taxon>Deinococci</taxon>
        <taxon>Deinococcales</taxon>
        <taxon>Deinococcaceae</taxon>
        <taxon>Deinococcus</taxon>
    </lineage>
</organism>
<keyword evidence="2" id="KW-1185">Reference proteome</keyword>
<comment type="caution">
    <text evidence="1">The sequence shown here is derived from an EMBL/GenBank/DDBJ whole genome shotgun (WGS) entry which is preliminary data.</text>
</comment>
<protein>
    <recommendedName>
        <fullName evidence="3">PRTRC system protein B</fullName>
    </recommendedName>
</protein>
<accession>A0ABQ2S6V2</accession>
<dbReference type="Pfam" id="PF14460">
    <property type="entry name" value="Prok-E2_D"/>
    <property type="match status" value="1"/>
</dbReference>
<gene>
    <name evidence="1" type="ORF">GCM10008960_32550</name>
</gene>
<sequence>MTGVAHPGVGHPTGMANVFLTPAPQRRTPTPLAPELALLIYGNHQRSAILKHPVHDTPQGYVLGPGQLLSREDHQRLVDFTAGTGLTFTAPTTLATGLHCVCWWVPPHERPLLFDAKYDAARTIARLSGVPVPHPGLVFTASRDGLHVYAVRGDQRPTPDTALCHAPYWNMFSTAQVCRGTTLYPSRFTPDTQPEWEAAFFQSVFTGPSRTDRYMNWGRSYEELLTEARAQGAFPQGVLLDAGKTLADLA</sequence>
<proteinExistence type="predicted"/>
<evidence type="ECO:0008006" key="3">
    <source>
        <dbReference type="Google" id="ProtNLM"/>
    </source>
</evidence>
<dbReference type="EMBL" id="BMQN01000011">
    <property type="protein sequence ID" value="GGS03418.1"/>
    <property type="molecule type" value="Genomic_DNA"/>
</dbReference>
<dbReference type="NCBIfam" id="TIGR03737">
    <property type="entry name" value="PRTRC_B"/>
    <property type="match status" value="1"/>
</dbReference>
<dbReference type="InterPro" id="IPR022280">
    <property type="entry name" value="PRTRC_protein-B"/>
</dbReference>
<dbReference type="Proteomes" id="UP000644548">
    <property type="component" value="Unassembled WGS sequence"/>
</dbReference>